<protein>
    <recommendedName>
        <fullName evidence="4">G-protein coupled receptors family 1 profile domain-containing protein</fullName>
    </recommendedName>
</protein>
<feature type="transmembrane region" description="Helical" evidence="1">
    <location>
        <begin position="6"/>
        <end position="28"/>
    </location>
</feature>
<organism evidence="2 3">
    <name type="scientific">Conidiobolus coronatus (strain ATCC 28846 / CBS 209.66 / NRRL 28638)</name>
    <name type="common">Delacroixia coronata</name>
    <dbReference type="NCBI Taxonomy" id="796925"/>
    <lineage>
        <taxon>Eukaryota</taxon>
        <taxon>Fungi</taxon>
        <taxon>Fungi incertae sedis</taxon>
        <taxon>Zoopagomycota</taxon>
        <taxon>Entomophthoromycotina</taxon>
        <taxon>Entomophthoromycetes</taxon>
        <taxon>Entomophthorales</taxon>
        <taxon>Ancylistaceae</taxon>
        <taxon>Conidiobolus</taxon>
    </lineage>
</organism>
<keyword evidence="1" id="KW-1133">Transmembrane helix</keyword>
<reference evidence="2 3" key="1">
    <citation type="journal article" date="2015" name="Genome Biol. Evol.">
        <title>Phylogenomic analyses indicate that early fungi evolved digesting cell walls of algal ancestors of land plants.</title>
        <authorList>
            <person name="Chang Y."/>
            <person name="Wang S."/>
            <person name="Sekimoto S."/>
            <person name="Aerts A.L."/>
            <person name="Choi C."/>
            <person name="Clum A."/>
            <person name="LaButti K.M."/>
            <person name="Lindquist E.A."/>
            <person name="Yee Ngan C."/>
            <person name="Ohm R.A."/>
            <person name="Salamov A.A."/>
            <person name="Grigoriev I.V."/>
            <person name="Spatafora J.W."/>
            <person name="Berbee M.L."/>
        </authorList>
    </citation>
    <scope>NUCLEOTIDE SEQUENCE [LARGE SCALE GENOMIC DNA]</scope>
    <source>
        <strain evidence="2 3">NRRL 28638</strain>
    </source>
</reference>
<feature type="transmembrane region" description="Helical" evidence="1">
    <location>
        <begin position="90"/>
        <end position="113"/>
    </location>
</feature>
<gene>
    <name evidence="2" type="ORF">CONCODRAFT_11514</name>
</gene>
<name>A0A137NUY1_CONC2</name>
<proteinExistence type="predicted"/>
<keyword evidence="1" id="KW-0812">Transmembrane</keyword>
<evidence type="ECO:0008006" key="4">
    <source>
        <dbReference type="Google" id="ProtNLM"/>
    </source>
</evidence>
<keyword evidence="3" id="KW-1185">Reference proteome</keyword>
<evidence type="ECO:0000256" key="1">
    <source>
        <dbReference type="SAM" id="Phobius"/>
    </source>
</evidence>
<feature type="transmembrane region" description="Helical" evidence="1">
    <location>
        <begin position="125"/>
        <end position="144"/>
    </location>
</feature>
<evidence type="ECO:0000313" key="2">
    <source>
        <dbReference type="EMBL" id="KXN66590.1"/>
    </source>
</evidence>
<evidence type="ECO:0000313" key="3">
    <source>
        <dbReference type="Proteomes" id="UP000070444"/>
    </source>
</evidence>
<sequence>MNLVIVSFPILFLIAYSTFYFNIGIVYYKNITLLEETALVLNSLEIGRQSQIRGNSNHLELTNFRDNVPNITQVYKPRFQFINLISTLKMFIIILIPFIEILPVSIVLILHHFVEIRNYRLIENICYWIVGFIPLTNSLMILILHRETWEKFCNLITHA</sequence>
<dbReference type="AlphaFoldDB" id="A0A137NUY1"/>
<dbReference type="Proteomes" id="UP000070444">
    <property type="component" value="Unassembled WGS sequence"/>
</dbReference>
<dbReference type="EMBL" id="KQ964707">
    <property type="protein sequence ID" value="KXN66590.1"/>
    <property type="molecule type" value="Genomic_DNA"/>
</dbReference>
<accession>A0A137NUY1</accession>
<keyword evidence="1" id="KW-0472">Membrane</keyword>